<evidence type="ECO:0000313" key="8">
    <source>
        <dbReference type="EMBL" id="KAJ8607807.1"/>
    </source>
</evidence>
<evidence type="ECO:0000256" key="1">
    <source>
        <dbReference type="ARBA" id="ARBA00022723"/>
    </source>
</evidence>
<dbReference type="SMART" id="SM00451">
    <property type="entry name" value="ZnF_U1"/>
    <property type="match status" value="2"/>
</dbReference>
<dbReference type="InterPro" id="IPR036236">
    <property type="entry name" value="Znf_C2H2_sf"/>
</dbReference>
<dbReference type="InterPro" id="IPR022755">
    <property type="entry name" value="Znf_C2H2_jaz"/>
</dbReference>
<dbReference type="CDD" id="cd06257">
    <property type="entry name" value="DnaJ"/>
    <property type="match status" value="1"/>
</dbReference>
<comment type="caution">
    <text evidence="8">The sequence shown here is derived from an EMBL/GenBank/DDBJ whole genome shotgun (WGS) entry which is preliminary data.</text>
</comment>
<dbReference type="GO" id="GO:0003676">
    <property type="term" value="F:nucleic acid binding"/>
    <property type="evidence" value="ECO:0007669"/>
    <property type="project" value="InterPro"/>
</dbReference>
<dbReference type="PROSITE" id="PS00028">
    <property type="entry name" value="ZINC_FINGER_C2H2_1"/>
    <property type="match status" value="2"/>
</dbReference>
<dbReference type="Pfam" id="PF21884">
    <property type="entry name" value="ZUO1-like_ZHD"/>
    <property type="match status" value="1"/>
</dbReference>
<keyword evidence="2 4" id="KW-0863">Zinc-finger</keyword>
<feature type="compositionally biased region" description="Basic residues" evidence="5">
    <location>
        <begin position="420"/>
        <end position="435"/>
    </location>
</feature>
<dbReference type="InterPro" id="IPR013087">
    <property type="entry name" value="Znf_C2H2_type"/>
</dbReference>
<dbReference type="InterPro" id="IPR001623">
    <property type="entry name" value="DnaJ_domain"/>
</dbReference>
<feature type="domain" description="J" evidence="6">
    <location>
        <begin position="3"/>
        <end position="72"/>
    </location>
</feature>
<dbReference type="SUPFAM" id="SSF57667">
    <property type="entry name" value="beta-beta-alpha zinc fingers"/>
    <property type="match status" value="2"/>
</dbReference>
<dbReference type="PANTHER" id="PTHR44029">
    <property type="entry name" value="DNAJ HOMOLOG SUBFAMILY C MEMBER 21"/>
    <property type="match status" value="1"/>
</dbReference>
<dbReference type="GO" id="GO:0005737">
    <property type="term" value="C:cytoplasm"/>
    <property type="evidence" value="ECO:0007669"/>
    <property type="project" value="TreeGrafter"/>
</dbReference>
<accession>A0AAD7UJ36</accession>
<keyword evidence="3" id="KW-0862">Zinc</keyword>
<dbReference type="SMART" id="SM00355">
    <property type="entry name" value="ZnF_C2H2"/>
    <property type="match status" value="2"/>
</dbReference>
<feature type="domain" description="C2H2-type" evidence="7">
    <location>
        <begin position="399"/>
        <end position="423"/>
    </location>
</feature>
<dbReference type="SMART" id="SM00271">
    <property type="entry name" value="DnaJ"/>
    <property type="match status" value="1"/>
</dbReference>
<evidence type="ECO:0000259" key="7">
    <source>
        <dbReference type="PROSITE" id="PS50157"/>
    </source>
</evidence>
<dbReference type="PANTHER" id="PTHR44029:SF1">
    <property type="entry name" value="DNAJ HOMOLOG SUBFAMILY C MEMBER 21"/>
    <property type="match status" value="1"/>
</dbReference>
<dbReference type="EMBL" id="JAQMWT010000195">
    <property type="protein sequence ID" value="KAJ8607807.1"/>
    <property type="molecule type" value="Genomic_DNA"/>
</dbReference>
<feature type="region of interest" description="Disordered" evidence="5">
    <location>
        <begin position="350"/>
        <end position="397"/>
    </location>
</feature>
<dbReference type="InterPro" id="IPR054076">
    <property type="entry name" value="ZUO1-like_ZHD"/>
</dbReference>
<reference evidence="8" key="1">
    <citation type="submission" date="2023-01" db="EMBL/GenBank/DDBJ databases">
        <title>Metagenome sequencing of chrysophaentin producing Chrysophaeum taylorii.</title>
        <authorList>
            <person name="Davison J."/>
            <person name="Bewley C."/>
        </authorList>
    </citation>
    <scope>NUCLEOTIDE SEQUENCE</scope>
    <source>
        <strain evidence="8">NIES-1699</strain>
    </source>
</reference>
<organism evidence="8 9">
    <name type="scientific">Chrysophaeum taylorii</name>
    <dbReference type="NCBI Taxonomy" id="2483200"/>
    <lineage>
        <taxon>Eukaryota</taxon>
        <taxon>Sar</taxon>
        <taxon>Stramenopiles</taxon>
        <taxon>Ochrophyta</taxon>
        <taxon>Pelagophyceae</taxon>
        <taxon>Pelagomonadales</taxon>
        <taxon>Pelagomonadaceae</taxon>
        <taxon>Chrysophaeum</taxon>
    </lineage>
</organism>
<dbReference type="Gene3D" id="3.30.160.60">
    <property type="entry name" value="Classic Zinc Finger"/>
    <property type="match status" value="2"/>
</dbReference>
<dbReference type="GO" id="GO:0008270">
    <property type="term" value="F:zinc ion binding"/>
    <property type="evidence" value="ECO:0007669"/>
    <property type="project" value="UniProtKB-KW"/>
</dbReference>
<sequence length="435" mass="49384">MRCYYEVLGVKGGAEEEAIRKAYKKLAVRWHPDKAAQRGEDVAAATEAFREIQAAYECLSDKDERAFYDANRRSILRPQEEEVPASASSAPEEAFDGYEAQLWPYFSRDCYGEMDDAEGVEPALVFALAVLVLRVVVALTVSLLGGPGWLGNLLANLERQNPAKGFYPCYDAAFGEVDACERRAAQANGATYAGAPPFGRSTDAWDDVSRFYFHFENFESVRSFREAEDPRVFAALANAPKKERKHLEARLAASRREAKRKYETTVRRLAKHCKRRDPRVAARRRREDRDRALEAQRLERERADQRRAFERARADWLDHSDDDVDDDCLACDVCAKTFRTRHALDSHFKTKLHQRRAAARNASCGVSSDYSDAEPAADDDDRHQQPSPKNEDDDDDEVHACLVCDKTFATKDALDSHVSSRAHRNILRAKSKKRR</sequence>
<dbReference type="InterPro" id="IPR003604">
    <property type="entry name" value="Matrin/U1-like-C_Znf_C2H2"/>
</dbReference>
<dbReference type="SUPFAM" id="SSF46565">
    <property type="entry name" value="Chaperone J-domain"/>
    <property type="match status" value="1"/>
</dbReference>
<dbReference type="PROSITE" id="PS00636">
    <property type="entry name" value="DNAJ_1"/>
    <property type="match status" value="1"/>
</dbReference>
<dbReference type="PROSITE" id="PS50076">
    <property type="entry name" value="DNAJ_2"/>
    <property type="match status" value="1"/>
</dbReference>
<dbReference type="InterPro" id="IPR051964">
    <property type="entry name" value="Chaperone_stress_response"/>
</dbReference>
<dbReference type="InterPro" id="IPR036869">
    <property type="entry name" value="J_dom_sf"/>
</dbReference>
<evidence type="ECO:0000256" key="2">
    <source>
        <dbReference type="ARBA" id="ARBA00022771"/>
    </source>
</evidence>
<feature type="domain" description="C2H2-type" evidence="7">
    <location>
        <begin position="329"/>
        <end position="358"/>
    </location>
</feature>
<evidence type="ECO:0000256" key="4">
    <source>
        <dbReference type="PROSITE-ProRule" id="PRU00042"/>
    </source>
</evidence>
<dbReference type="Pfam" id="PF12171">
    <property type="entry name" value="zf-C2H2_jaz"/>
    <property type="match status" value="2"/>
</dbReference>
<dbReference type="Gene3D" id="1.10.287.110">
    <property type="entry name" value="DnaJ domain"/>
    <property type="match status" value="1"/>
</dbReference>
<feature type="region of interest" description="Disordered" evidence="5">
    <location>
        <begin position="414"/>
        <end position="435"/>
    </location>
</feature>
<proteinExistence type="predicted"/>
<keyword evidence="9" id="KW-1185">Reference proteome</keyword>
<dbReference type="PROSITE" id="PS50157">
    <property type="entry name" value="ZINC_FINGER_C2H2_2"/>
    <property type="match status" value="2"/>
</dbReference>
<keyword evidence="1" id="KW-0479">Metal-binding</keyword>
<dbReference type="InterPro" id="IPR018253">
    <property type="entry name" value="DnaJ_domain_CS"/>
</dbReference>
<evidence type="ECO:0000259" key="6">
    <source>
        <dbReference type="PROSITE" id="PS50076"/>
    </source>
</evidence>
<dbReference type="Pfam" id="PF00226">
    <property type="entry name" value="DnaJ"/>
    <property type="match status" value="1"/>
</dbReference>
<evidence type="ECO:0000313" key="9">
    <source>
        <dbReference type="Proteomes" id="UP001230188"/>
    </source>
</evidence>
<evidence type="ECO:0000256" key="5">
    <source>
        <dbReference type="SAM" id="MobiDB-lite"/>
    </source>
</evidence>
<protein>
    <submittedName>
        <fullName evidence="8">Uncharacterized protein</fullName>
    </submittedName>
</protein>
<evidence type="ECO:0000256" key="3">
    <source>
        <dbReference type="ARBA" id="ARBA00022833"/>
    </source>
</evidence>
<dbReference type="Proteomes" id="UP001230188">
    <property type="component" value="Unassembled WGS sequence"/>
</dbReference>
<dbReference type="AlphaFoldDB" id="A0AAD7UJ36"/>
<name>A0AAD7UJ36_9STRA</name>
<gene>
    <name evidence="8" type="ORF">CTAYLR_009890</name>
</gene>
<dbReference type="PRINTS" id="PR00625">
    <property type="entry name" value="JDOMAIN"/>
</dbReference>